<dbReference type="CDD" id="cd00383">
    <property type="entry name" value="trans_reg_C"/>
    <property type="match status" value="1"/>
</dbReference>
<dbReference type="Pfam" id="PF00486">
    <property type="entry name" value="Trans_reg_C"/>
    <property type="match status" value="1"/>
</dbReference>
<evidence type="ECO:0000256" key="4">
    <source>
        <dbReference type="ARBA" id="ARBA00023125"/>
    </source>
</evidence>
<accession>Q30P16</accession>
<evidence type="ECO:0000259" key="8">
    <source>
        <dbReference type="PROSITE" id="PS50110"/>
    </source>
</evidence>
<sequence length="229" mass="26927">MKIEKIRDISILLAEDESELRELLHEYLQLFFGRVYAATSGDQAYDIYKQKKPDIIITDISMPNLDGLEMISKIRESDKETKIIVMSAHSEQERLLLAIKLNLESYLIKPIKTEALKTILLDIVKHLREKSRRTYVTENIYWEHETNTLWGNSKEIKLRKMESMLLKLLFSRPNEIFSTKEIFDYLHETKNDKEFSVHAVTSLMKRLRAKLPNEVIHNIYGSGYKIIPI</sequence>
<dbReference type="STRING" id="326298.Suden_1991"/>
<evidence type="ECO:0000313" key="10">
    <source>
        <dbReference type="EMBL" id="ABB45265.1"/>
    </source>
</evidence>
<name>Q30P16_SULDN</name>
<dbReference type="GO" id="GO:0000976">
    <property type="term" value="F:transcription cis-regulatory region binding"/>
    <property type="evidence" value="ECO:0007669"/>
    <property type="project" value="TreeGrafter"/>
</dbReference>
<dbReference type="eggNOG" id="COG0745">
    <property type="taxonomic scope" value="Bacteria"/>
</dbReference>
<proteinExistence type="predicted"/>
<feature type="domain" description="OmpR/PhoB-type" evidence="9">
    <location>
        <begin position="132"/>
        <end position="228"/>
    </location>
</feature>
<dbReference type="Proteomes" id="UP000002714">
    <property type="component" value="Chromosome"/>
</dbReference>
<dbReference type="OrthoDB" id="5353330at2"/>
<dbReference type="PROSITE" id="PS51755">
    <property type="entry name" value="OMPR_PHOB"/>
    <property type="match status" value="1"/>
</dbReference>
<dbReference type="PROSITE" id="PS50110">
    <property type="entry name" value="RESPONSE_REGULATORY"/>
    <property type="match status" value="1"/>
</dbReference>
<evidence type="ECO:0000256" key="1">
    <source>
        <dbReference type="ARBA" id="ARBA00022553"/>
    </source>
</evidence>
<evidence type="ECO:0000259" key="9">
    <source>
        <dbReference type="PROSITE" id="PS51755"/>
    </source>
</evidence>
<evidence type="ECO:0000313" key="11">
    <source>
        <dbReference type="Proteomes" id="UP000002714"/>
    </source>
</evidence>
<evidence type="ECO:0000256" key="6">
    <source>
        <dbReference type="PROSITE-ProRule" id="PRU00169"/>
    </source>
</evidence>
<keyword evidence="1 6" id="KW-0597">Phosphoprotein</keyword>
<feature type="DNA-binding region" description="OmpR/PhoB-type" evidence="7">
    <location>
        <begin position="132"/>
        <end position="228"/>
    </location>
</feature>
<evidence type="ECO:0000256" key="7">
    <source>
        <dbReference type="PROSITE-ProRule" id="PRU01091"/>
    </source>
</evidence>
<keyword evidence="11" id="KW-1185">Reference proteome</keyword>
<dbReference type="HOGENOM" id="CLU_000445_30_3_7"/>
<dbReference type="Gene3D" id="3.40.50.2300">
    <property type="match status" value="1"/>
</dbReference>
<evidence type="ECO:0000256" key="5">
    <source>
        <dbReference type="ARBA" id="ARBA00023163"/>
    </source>
</evidence>
<dbReference type="InterPro" id="IPR001789">
    <property type="entry name" value="Sig_transdc_resp-reg_receiver"/>
</dbReference>
<dbReference type="EMBL" id="CP000153">
    <property type="protein sequence ID" value="ABB45265.1"/>
    <property type="molecule type" value="Genomic_DNA"/>
</dbReference>
<dbReference type="Pfam" id="PF00072">
    <property type="entry name" value="Response_reg"/>
    <property type="match status" value="1"/>
</dbReference>
<dbReference type="CDD" id="cd17536">
    <property type="entry name" value="REC_YesN-like"/>
    <property type="match status" value="1"/>
</dbReference>
<dbReference type="InterPro" id="IPR011006">
    <property type="entry name" value="CheY-like_superfamily"/>
</dbReference>
<dbReference type="AlphaFoldDB" id="Q30P16"/>
<dbReference type="GO" id="GO:0032993">
    <property type="term" value="C:protein-DNA complex"/>
    <property type="evidence" value="ECO:0007669"/>
    <property type="project" value="TreeGrafter"/>
</dbReference>
<keyword evidence="4 7" id="KW-0238">DNA-binding</keyword>
<keyword evidence="3" id="KW-0805">Transcription regulation</keyword>
<dbReference type="PANTHER" id="PTHR48111:SF1">
    <property type="entry name" value="TWO-COMPONENT RESPONSE REGULATOR ORR33"/>
    <property type="match status" value="1"/>
</dbReference>
<dbReference type="SMART" id="SM00862">
    <property type="entry name" value="Trans_reg_C"/>
    <property type="match status" value="1"/>
</dbReference>
<dbReference type="GO" id="GO:0006355">
    <property type="term" value="P:regulation of DNA-templated transcription"/>
    <property type="evidence" value="ECO:0007669"/>
    <property type="project" value="InterPro"/>
</dbReference>
<dbReference type="PANTHER" id="PTHR48111">
    <property type="entry name" value="REGULATOR OF RPOS"/>
    <property type="match status" value="1"/>
</dbReference>
<dbReference type="RefSeq" id="WP_011373605.1">
    <property type="nucleotide sequence ID" value="NC_007575.1"/>
</dbReference>
<dbReference type="GO" id="GO:0000156">
    <property type="term" value="F:phosphorelay response regulator activity"/>
    <property type="evidence" value="ECO:0007669"/>
    <property type="project" value="TreeGrafter"/>
</dbReference>
<dbReference type="GO" id="GO:0005829">
    <property type="term" value="C:cytosol"/>
    <property type="evidence" value="ECO:0007669"/>
    <property type="project" value="TreeGrafter"/>
</dbReference>
<dbReference type="Gene3D" id="1.10.10.10">
    <property type="entry name" value="Winged helix-like DNA-binding domain superfamily/Winged helix DNA-binding domain"/>
    <property type="match status" value="1"/>
</dbReference>
<reference evidence="10 11" key="1">
    <citation type="journal article" date="2008" name="Appl. Environ. Microbiol.">
        <title>Genome of the epsilonproteobacterial chemolithoautotroph Sulfurimonas denitrificans.</title>
        <authorList>
            <person name="Sievert S.M."/>
            <person name="Scott K.M."/>
            <person name="Klotz M.G."/>
            <person name="Chain P.S.G."/>
            <person name="Hauser L.J."/>
            <person name="Hemp J."/>
            <person name="Huegler M."/>
            <person name="Land M."/>
            <person name="Lapidus A."/>
            <person name="Larimer F.W."/>
            <person name="Lucas S."/>
            <person name="Malfatti S.A."/>
            <person name="Meyer F."/>
            <person name="Paulsen I.T."/>
            <person name="Ren Q."/>
            <person name="Simon J."/>
            <person name="Bailey K."/>
            <person name="Diaz E."/>
            <person name="Fitzpatrick K.A."/>
            <person name="Glover B."/>
            <person name="Gwatney N."/>
            <person name="Korajkic A."/>
            <person name="Long A."/>
            <person name="Mobberley J.M."/>
            <person name="Pantry S.N."/>
            <person name="Pazder G."/>
            <person name="Peterson S."/>
            <person name="Quintanilla J.D."/>
            <person name="Sprinkle R."/>
            <person name="Stephens J."/>
            <person name="Thomas P."/>
            <person name="Vaughn R."/>
            <person name="Weber M.J."/>
            <person name="Wooten L.L."/>
        </authorList>
    </citation>
    <scope>NUCLEOTIDE SEQUENCE [LARGE SCALE GENOMIC DNA]</scope>
    <source>
        <strain evidence="11">ATCC 33889 / DSM 1251</strain>
    </source>
</reference>
<organism evidence="10 11">
    <name type="scientific">Sulfurimonas denitrificans (strain ATCC 33889 / DSM 1251)</name>
    <name type="common">Thiomicrospira denitrificans (strain ATCC 33889 / DSM 1251)</name>
    <dbReference type="NCBI Taxonomy" id="326298"/>
    <lineage>
        <taxon>Bacteria</taxon>
        <taxon>Pseudomonadati</taxon>
        <taxon>Campylobacterota</taxon>
        <taxon>Epsilonproteobacteria</taxon>
        <taxon>Campylobacterales</taxon>
        <taxon>Sulfurimonadaceae</taxon>
        <taxon>Sulfurimonas</taxon>
    </lineage>
</organism>
<dbReference type="SMART" id="SM00448">
    <property type="entry name" value="REC"/>
    <property type="match status" value="1"/>
</dbReference>
<evidence type="ECO:0000256" key="3">
    <source>
        <dbReference type="ARBA" id="ARBA00023015"/>
    </source>
</evidence>
<dbReference type="KEGG" id="tdn:Suden_1991"/>
<dbReference type="InterPro" id="IPR036388">
    <property type="entry name" value="WH-like_DNA-bd_sf"/>
</dbReference>
<dbReference type="InterPro" id="IPR039420">
    <property type="entry name" value="WalR-like"/>
</dbReference>
<feature type="modified residue" description="4-aspartylphosphate" evidence="6">
    <location>
        <position position="59"/>
    </location>
</feature>
<dbReference type="InterPro" id="IPR016032">
    <property type="entry name" value="Sig_transdc_resp-reg_C-effctor"/>
</dbReference>
<dbReference type="SUPFAM" id="SSF52172">
    <property type="entry name" value="CheY-like"/>
    <property type="match status" value="1"/>
</dbReference>
<keyword evidence="2" id="KW-0902">Two-component regulatory system</keyword>
<dbReference type="SUPFAM" id="SSF46894">
    <property type="entry name" value="C-terminal effector domain of the bipartite response regulators"/>
    <property type="match status" value="1"/>
</dbReference>
<evidence type="ECO:0000256" key="2">
    <source>
        <dbReference type="ARBA" id="ARBA00023012"/>
    </source>
</evidence>
<dbReference type="InterPro" id="IPR001867">
    <property type="entry name" value="OmpR/PhoB-type_DNA-bd"/>
</dbReference>
<feature type="domain" description="Response regulatory" evidence="8">
    <location>
        <begin position="10"/>
        <end position="124"/>
    </location>
</feature>
<protein>
    <submittedName>
        <fullName evidence="10">Two component transcriptional regulator, winged helix family</fullName>
    </submittedName>
</protein>
<gene>
    <name evidence="10" type="ordered locus">Suden_1991</name>
</gene>
<keyword evidence="5" id="KW-0804">Transcription</keyword>